<proteinExistence type="predicted"/>
<keyword evidence="2" id="KW-1185">Reference proteome</keyword>
<dbReference type="PANTHER" id="PTHR28532">
    <property type="entry name" value="GEO13458P1"/>
    <property type="match status" value="1"/>
</dbReference>
<dbReference type="EMBL" id="CAKASE010000081">
    <property type="protein sequence ID" value="CAG9582968.1"/>
    <property type="molecule type" value="Genomic_DNA"/>
</dbReference>
<dbReference type="Proteomes" id="UP000789524">
    <property type="component" value="Unassembled WGS sequence"/>
</dbReference>
<dbReference type="InterPro" id="IPR052436">
    <property type="entry name" value="LTO1_adapter"/>
</dbReference>
<accession>A0A8J2RHL6</accession>
<sequence>MAEEIDFNDALDSIVLIENSLCKESYDEGYKIGYEAGNPEGYHLGYHRGAELGRKLGYYFGVVTKHIENKDSLSIPEKVLKQLEKVRDLINSFPQTNSEDHDILNLAENIRAQYKRACALLRIPSSNPYDTEVSF</sequence>
<protein>
    <submittedName>
        <fullName evidence="1">(African queen) hypothetical protein</fullName>
    </submittedName>
</protein>
<name>A0A8J2RHL6_9NEOP</name>
<reference evidence="1" key="1">
    <citation type="submission" date="2021-09" db="EMBL/GenBank/DDBJ databases">
        <authorList>
            <person name="Martin H S."/>
        </authorList>
    </citation>
    <scope>NUCLEOTIDE SEQUENCE</scope>
</reference>
<dbReference type="OrthoDB" id="48036at2759"/>
<dbReference type="PANTHER" id="PTHR28532:SF1">
    <property type="entry name" value="ORAL CANCER OVEREXPRESSED 1"/>
    <property type="match status" value="1"/>
</dbReference>
<comment type="caution">
    <text evidence="1">The sequence shown here is derived from an EMBL/GenBank/DDBJ whole genome shotgun (WGS) entry which is preliminary data.</text>
</comment>
<organism evidence="1 2">
    <name type="scientific">Danaus chrysippus</name>
    <name type="common">African queen</name>
    <dbReference type="NCBI Taxonomy" id="151541"/>
    <lineage>
        <taxon>Eukaryota</taxon>
        <taxon>Metazoa</taxon>
        <taxon>Ecdysozoa</taxon>
        <taxon>Arthropoda</taxon>
        <taxon>Hexapoda</taxon>
        <taxon>Insecta</taxon>
        <taxon>Pterygota</taxon>
        <taxon>Neoptera</taxon>
        <taxon>Endopterygota</taxon>
        <taxon>Lepidoptera</taxon>
        <taxon>Glossata</taxon>
        <taxon>Ditrysia</taxon>
        <taxon>Papilionoidea</taxon>
        <taxon>Nymphalidae</taxon>
        <taxon>Danainae</taxon>
        <taxon>Danaini</taxon>
        <taxon>Danaina</taxon>
        <taxon>Danaus</taxon>
        <taxon>Anosia</taxon>
    </lineage>
</organism>
<evidence type="ECO:0000313" key="2">
    <source>
        <dbReference type="Proteomes" id="UP000789524"/>
    </source>
</evidence>
<gene>
    <name evidence="1" type="ORF">DCHRY22_LOCUS14456</name>
</gene>
<evidence type="ECO:0000313" key="1">
    <source>
        <dbReference type="EMBL" id="CAG9582968.1"/>
    </source>
</evidence>
<dbReference type="AlphaFoldDB" id="A0A8J2RHL6"/>